<evidence type="ECO:0000313" key="1">
    <source>
        <dbReference type="EMBL" id="UUX60151.1"/>
    </source>
</evidence>
<evidence type="ECO:0000313" key="2">
    <source>
        <dbReference type="Proteomes" id="UP001060018"/>
    </source>
</evidence>
<organism evidence="1 2">
    <name type="scientific">Glutamicibacter halophytocola</name>
    <dbReference type="NCBI Taxonomy" id="1933880"/>
    <lineage>
        <taxon>Bacteria</taxon>
        <taxon>Bacillati</taxon>
        <taxon>Actinomycetota</taxon>
        <taxon>Actinomycetes</taxon>
        <taxon>Micrococcales</taxon>
        <taxon>Micrococcaceae</taxon>
        <taxon>Glutamicibacter</taxon>
    </lineage>
</organism>
<sequence>MSLFDSRHWHVYPEGDLIEHDTENQDQCVCGPTSELIQHEDGDRWLHTHHSLDGRENNE</sequence>
<dbReference type="Proteomes" id="UP001060018">
    <property type="component" value="Chromosome"/>
</dbReference>
<reference evidence="1" key="1">
    <citation type="journal article" date="2022" name="Pest Manag. Sci.">
        <title>Glutamicibacter halophytocola-mediated host fitness of potato tuber moth on Solanaceae crops.</title>
        <authorList>
            <person name="Wang W."/>
            <person name="Xiao G."/>
            <person name="Du G."/>
            <person name="Chang L."/>
            <person name="Yang Y."/>
            <person name="Ye J."/>
            <person name="Chen B."/>
        </authorList>
    </citation>
    <scope>NUCLEOTIDE SEQUENCE</scope>
    <source>
        <strain evidence="1">S2</strain>
    </source>
</reference>
<dbReference type="RefSeq" id="WP_257746136.1">
    <property type="nucleotide sequence ID" value="NZ_CP102487.1"/>
</dbReference>
<proteinExistence type="predicted"/>
<gene>
    <name evidence="1" type="ORF">NUH22_05945</name>
</gene>
<dbReference type="AlphaFoldDB" id="A0AA94XY91"/>
<accession>A0AA94XY91</accession>
<dbReference type="EMBL" id="CP102487">
    <property type="protein sequence ID" value="UUX60151.1"/>
    <property type="molecule type" value="Genomic_DNA"/>
</dbReference>
<protein>
    <submittedName>
        <fullName evidence="1">Uncharacterized protein</fullName>
    </submittedName>
</protein>
<name>A0AA94XY91_9MICC</name>